<protein>
    <submittedName>
        <fullName evidence="2">Uncharacterized protein</fullName>
    </submittedName>
</protein>
<name>A0ABD2YTB1_9GENT</name>
<accession>A0ABD2YTB1</accession>
<dbReference type="Proteomes" id="UP001630127">
    <property type="component" value="Unassembled WGS sequence"/>
</dbReference>
<dbReference type="EMBL" id="JBJUIK010000012">
    <property type="protein sequence ID" value="KAL3509355.1"/>
    <property type="molecule type" value="Genomic_DNA"/>
</dbReference>
<evidence type="ECO:0000313" key="3">
    <source>
        <dbReference type="Proteomes" id="UP001630127"/>
    </source>
</evidence>
<dbReference type="AlphaFoldDB" id="A0ABD2YTB1"/>
<keyword evidence="3" id="KW-1185">Reference proteome</keyword>
<comment type="caution">
    <text evidence="2">The sequence shown here is derived from an EMBL/GenBank/DDBJ whole genome shotgun (WGS) entry which is preliminary data.</text>
</comment>
<feature type="transmembrane region" description="Helical" evidence="1">
    <location>
        <begin position="29"/>
        <end position="50"/>
    </location>
</feature>
<keyword evidence="1" id="KW-1133">Transmembrane helix</keyword>
<sequence length="98" mass="11085">MCISCSRGLSLTIVKECKFAIPSKELQNALLFALVIPLMYSFLEVVRLLISIPRSSSASTPERVWRFRKDFQPLGIFKKPFPYLGNLKEEDALAVGSY</sequence>
<organism evidence="2 3">
    <name type="scientific">Cinchona calisaya</name>
    <dbReference type="NCBI Taxonomy" id="153742"/>
    <lineage>
        <taxon>Eukaryota</taxon>
        <taxon>Viridiplantae</taxon>
        <taxon>Streptophyta</taxon>
        <taxon>Embryophyta</taxon>
        <taxon>Tracheophyta</taxon>
        <taxon>Spermatophyta</taxon>
        <taxon>Magnoliopsida</taxon>
        <taxon>eudicotyledons</taxon>
        <taxon>Gunneridae</taxon>
        <taxon>Pentapetalae</taxon>
        <taxon>asterids</taxon>
        <taxon>lamiids</taxon>
        <taxon>Gentianales</taxon>
        <taxon>Rubiaceae</taxon>
        <taxon>Cinchonoideae</taxon>
        <taxon>Cinchoneae</taxon>
        <taxon>Cinchona</taxon>
    </lineage>
</organism>
<proteinExistence type="predicted"/>
<gene>
    <name evidence="2" type="ORF">ACH5RR_028756</name>
</gene>
<evidence type="ECO:0000313" key="2">
    <source>
        <dbReference type="EMBL" id="KAL3509355.1"/>
    </source>
</evidence>
<evidence type="ECO:0000256" key="1">
    <source>
        <dbReference type="SAM" id="Phobius"/>
    </source>
</evidence>
<reference evidence="2 3" key="1">
    <citation type="submission" date="2024-11" db="EMBL/GenBank/DDBJ databases">
        <title>A near-complete genome assembly of Cinchona calisaya.</title>
        <authorList>
            <person name="Lian D.C."/>
            <person name="Zhao X.W."/>
            <person name="Wei L."/>
        </authorList>
    </citation>
    <scope>NUCLEOTIDE SEQUENCE [LARGE SCALE GENOMIC DNA]</scope>
    <source>
        <tissue evidence="2">Nenye</tissue>
    </source>
</reference>
<keyword evidence="1" id="KW-0472">Membrane</keyword>
<keyword evidence="1" id="KW-0812">Transmembrane</keyword>